<protein>
    <recommendedName>
        <fullName evidence="3">DUF4249 domain-containing protein</fullName>
    </recommendedName>
</protein>
<gene>
    <name evidence="1" type="ORF">BZG01_17690</name>
</gene>
<dbReference type="EMBL" id="MVDE01000036">
    <property type="protein sequence ID" value="PKQ62380.1"/>
    <property type="molecule type" value="Genomic_DNA"/>
</dbReference>
<reference evidence="1 2" key="1">
    <citation type="journal article" date="2017" name="Front. Microbiol.">
        <title>Labilibaculum manganireducens gen. nov., sp. nov. and Labilibaculum filiforme sp. nov., Novel Bacteroidetes Isolated from Subsurface Sediments of the Baltic Sea.</title>
        <authorList>
            <person name="Vandieken V."/>
            <person name="Marshall I.P."/>
            <person name="Niemann H."/>
            <person name="Engelen B."/>
            <person name="Cypionka H."/>
        </authorList>
    </citation>
    <scope>NUCLEOTIDE SEQUENCE [LARGE SCALE GENOMIC DNA]</scope>
    <source>
        <strain evidence="1 2">59.10-2M</strain>
    </source>
</reference>
<proteinExistence type="predicted"/>
<dbReference type="AlphaFoldDB" id="A0A2N3HWD2"/>
<name>A0A2N3HWD2_9BACT</name>
<keyword evidence="2" id="KW-1185">Reference proteome</keyword>
<evidence type="ECO:0000313" key="2">
    <source>
        <dbReference type="Proteomes" id="UP000233618"/>
    </source>
</evidence>
<dbReference type="InterPro" id="IPR025345">
    <property type="entry name" value="DUF4249"/>
</dbReference>
<evidence type="ECO:0000313" key="1">
    <source>
        <dbReference type="EMBL" id="PKQ62380.1"/>
    </source>
</evidence>
<sequence>MLKDDVDIEFPDVESQMMLECYLCPEENYELTFMETNKLSEDLILQLNWNADITIRSYHDTISLFNILNIEKETGYVFNYGTPSIVPNNESGTYYLDVVTESGIKITAQTNIVSPVKISEIQLKDKNLSVLFTADTDSTQRYYSLLVEGYLDGEYTKVRDYINASKTNENEITYSVKASFYKWESIKVKLFHITMDNYHFQMSAKNALAANMDPFSVPEEIKSNVSGAKGVFTYFTVDSLQIK</sequence>
<comment type="caution">
    <text evidence="1">The sequence shown here is derived from an EMBL/GenBank/DDBJ whole genome shotgun (WGS) entry which is preliminary data.</text>
</comment>
<dbReference type="Proteomes" id="UP000233618">
    <property type="component" value="Unassembled WGS sequence"/>
</dbReference>
<evidence type="ECO:0008006" key="3">
    <source>
        <dbReference type="Google" id="ProtNLM"/>
    </source>
</evidence>
<dbReference type="Pfam" id="PF14054">
    <property type="entry name" value="DUF4249"/>
    <property type="match status" value="1"/>
</dbReference>
<organism evidence="1 2">
    <name type="scientific">Labilibaculum manganireducens</name>
    <dbReference type="NCBI Taxonomy" id="1940525"/>
    <lineage>
        <taxon>Bacteria</taxon>
        <taxon>Pseudomonadati</taxon>
        <taxon>Bacteroidota</taxon>
        <taxon>Bacteroidia</taxon>
        <taxon>Marinilabiliales</taxon>
        <taxon>Marinifilaceae</taxon>
        <taxon>Labilibaculum</taxon>
    </lineage>
</organism>
<accession>A0A2N3HWD2</accession>